<dbReference type="EMBL" id="LAZR01014640">
    <property type="protein sequence ID" value="KKM16588.1"/>
    <property type="molecule type" value="Genomic_DNA"/>
</dbReference>
<proteinExistence type="predicted"/>
<name>A0A0F9K385_9ZZZZ</name>
<accession>A0A0F9K385</accession>
<dbReference type="AlphaFoldDB" id="A0A0F9K385"/>
<protein>
    <submittedName>
        <fullName evidence="1">Uncharacterized protein</fullName>
    </submittedName>
</protein>
<sequence>MGFSIKELTYKGKYLVYLTEQKFAGSWFSFKLEGEEIETIPVVLKNIEPTPIYNMVNTRSGRVINRITLDFNVSEYFNKLVQQEKIESTPLKNKEFVRLYIDIFNAPKVPYINTFFTLKNTSDFNMVDFSMYFIFDFDINGLDGFDNDISGYDKENDIIYQYDKTGLHGGFSLITKSTHYESSLTKDFKIDHDKLYLSNTLHDGEGEILSALQTQSKTMKPGQLFQTALVISGGFSQKELIDNIKSGKNNAIKHLNQVYRSVKSEQRNIQEEAFIKVNLNQAKDCE</sequence>
<gene>
    <name evidence="1" type="ORF">LCGC14_1684340</name>
</gene>
<reference evidence="1" key="1">
    <citation type="journal article" date="2015" name="Nature">
        <title>Complex archaea that bridge the gap between prokaryotes and eukaryotes.</title>
        <authorList>
            <person name="Spang A."/>
            <person name="Saw J.H."/>
            <person name="Jorgensen S.L."/>
            <person name="Zaremba-Niedzwiedzka K."/>
            <person name="Martijn J."/>
            <person name="Lind A.E."/>
            <person name="van Eijk R."/>
            <person name="Schleper C."/>
            <person name="Guy L."/>
            <person name="Ettema T.J."/>
        </authorList>
    </citation>
    <scope>NUCLEOTIDE SEQUENCE</scope>
</reference>
<comment type="caution">
    <text evidence="1">The sequence shown here is derived from an EMBL/GenBank/DDBJ whole genome shotgun (WGS) entry which is preliminary data.</text>
</comment>
<organism evidence="1">
    <name type="scientific">marine sediment metagenome</name>
    <dbReference type="NCBI Taxonomy" id="412755"/>
    <lineage>
        <taxon>unclassified sequences</taxon>
        <taxon>metagenomes</taxon>
        <taxon>ecological metagenomes</taxon>
    </lineage>
</organism>
<evidence type="ECO:0000313" key="1">
    <source>
        <dbReference type="EMBL" id="KKM16588.1"/>
    </source>
</evidence>